<name>A0ABN0WX30_9ACTN</name>
<evidence type="ECO:0000313" key="2">
    <source>
        <dbReference type="Proteomes" id="UP001501822"/>
    </source>
</evidence>
<comment type="caution">
    <text evidence="1">The sequence shown here is derived from an EMBL/GenBank/DDBJ whole genome shotgun (WGS) entry which is preliminary data.</text>
</comment>
<proteinExistence type="predicted"/>
<dbReference type="EMBL" id="BAAABM010000037">
    <property type="protein sequence ID" value="GAA0349041.1"/>
    <property type="molecule type" value="Genomic_DNA"/>
</dbReference>
<organism evidence="1 2">
    <name type="scientific">Actinoallomurus spadix</name>
    <dbReference type="NCBI Taxonomy" id="79912"/>
    <lineage>
        <taxon>Bacteria</taxon>
        <taxon>Bacillati</taxon>
        <taxon>Actinomycetota</taxon>
        <taxon>Actinomycetes</taxon>
        <taxon>Streptosporangiales</taxon>
        <taxon>Thermomonosporaceae</taxon>
        <taxon>Actinoallomurus</taxon>
    </lineage>
</organism>
<sequence>MKTGPACGLNAALAVPTPTDPTPTPANPTAAILATMRRKVKYRTRSPFPGKSQRDFIREYGTREAL</sequence>
<keyword evidence="2" id="KW-1185">Reference proteome</keyword>
<accession>A0ABN0WX30</accession>
<protein>
    <recommendedName>
        <fullName evidence="3">Transposase</fullName>
    </recommendedName>
</protein>
<evidence type="ECO:0000313" key="1">
    <source>
        <dbReference type="EMBL" id="GAA0349041.1"/>
    </source>
</evidence>
<dbReference type="Proteomes" id="UP001501822">
    <property type="component" value="Unassembled WGS sequence"/>
</dbReference>
<reference evidence="1 2" key="1">
    <citation type="journal article" date="2019" name="Int. J. Syst. Evol. Microbiol.">
        <title>The Global Catalogue of Microorganisms (GCM) 10K type strain sequencing project: providing services to taxonomists for standard genome sequencing and annotation.</title>
        <authorList>
            <consortium name="The Broad Institute Genomics Platform"/>
            <consortium name="The Broad Institute Genome Sequencing Center for Infectious Disease"/>
            <person name="Wu L."/>
            <person name="Ma J."/>
        </authorList>
    </citation>
    <scope>NUCLEOTIDE SEQUENCE [LARGE SCALE GENOMIC DNA]</scope>
    <source>
        <strain evidence="1 2">JCM 3146</strain>
    </source>
</reference>
<evidence type="ECO:0008006" key="3">
    <source>
        <dbReference type="Google" id="ProtNLM"/>
    </source>
</evidence>
<gene>
    <name evidence="1" type="ORF">GCM10010151_43520</name>
</gene>